<sequence>MWRNTTNQRMRTAALLGLLWYMRETPSKFMKICKPSDSEEDVIKGMVIGILVVVENVMEPLPVFYNGVALVIEEKVLMRQQSDIPIAFLKLMRLVYALNLDCPKELKLTFEVIQHLLIGD</sequence>
<keyword evidence="4" id="KW-0812">Transmembrane</keyword>
<comment type="subcellular location">
    <subcellularLocation>
        <location evidence="1">Membrane</location>
    </subcellularLocation>
</comment>
<keyword evidence="3" id="KW-0813">Transport</keyword>
<evidence type="ECO:0000256" key="1">
    <source>
        <dbReference type="ARBA" id="ARBA00004370"/>
    </source>
</evidence>
<gene>
    <name evidence="9" type="ORF">Q8A67_004919</name>
</gene>
<keyword evidence="8" id="KW-0472">Membrane</keyword>
<evidence type="ECO:0000256" key="5">
    <source>
        <dbReference type="ARBA" id="ARBA00022927"/>
    </source>
</evidence>
<comment type="similarity">
    <text evidence="2">Belongs to the SecE/SEC61-gamma family.</text>
</comment>
<reference evidence="9" key="1">
    <citation type="submission" date="2023-08" db="EMBL/GenBank/DDBJ databases">
        <title>Chromosome-level Genome Assembly of mud carp (Cirrhinus molitorella).</title>
        <authorList>
            <person name="Liu H."/>
        </authorList>
    </citation>
    <scope>NUCLEOTIDE SEQUENCE</scope>
    <source>
        <strain evidence="9">Prfri</strain>
        <tissue evidence="9">Muscle</tissue>
    </source>
</reference>
<dbReference type="AlphaFoldDB" id="A0AA88QDL9"/>
<accession>A0AA88QDL9</accession>
<keyword evidence="10" id="KW-1185">Reference proteome</keyword>
<dbReference type="GO" id="GO:0006886">
    <property type="term" value="P:intracellular protein transport"/>
    <property type="evidence" value="ECO:0007669"/>
    <property type="project" value="InterPro"/>
</dbReference>
<protein>
    <submittedName>
        <fullName evidence="9">Uncharacterized protein</fullName>
    </submittedName>
</protein>
<evidence type="ECO:0000256" key="2">
    <source>
        <dbReference type="ARBA" id="ARBA00008274"/>
    </source>
</evidence>
<dbReference type="GO" id="GO:0016020">
    <property type="term" value="C:membrane"/>
    <property type="evidence" value="ECO:0007669"/>
    <property type="project" value="UniProtKB-SubCell"/>
</dbReference>
<keyword evidence="6" id="KW-1133">Transmembrane helix</keyword>
<dbReference type="PROSITE" id="PS01067">
    <property type="entry name" value="SECE_SEC61G"/>
    <property type="match status" value="1"/>
</dbReference>
<proteinExistence type="inferred from homology"/>
<evidence type="ECO:0000313" key="10">
    <source>
        <dbReference type="Proteomes" id="UP001187343"/>
    </source>
</evidence>
<evidence type="ECO:0000256" key="7">
    <source>
        <dbReference type="ARBA" id="ARBA00023010"/>
    </source>
</evidence>
<evidence type="ECO:0000256" key="6">
    <source>
        <dbReference type="ARBA" id="ARBA00022989"/>
    </source>
</evidence>
<keyword evidence="5" id="KW-0653">Protein transport</keyword>
<dbReference type="EMBL" id="JAUYZG010000004">
    <property type="protein sequence ID" value="KAK2909082.1"/>
    <property type="molecule type" value="Genomic_DNA"/>
</dbReference>
<evidence type="ECO:0000313" key="9">
    <source>
        <dbReference type="EMBL" id="KAK2909082.1"/>
    </source>
</evidence>
<dbReference type="Proteomes" id="UP001187343">
    <property type="component" value="Unassembled WGS sequence"/>
</dbReference>
<evidence type="ECO:0000256" key="4">
    <source>
        <dbReference type="ARBA" id="ARBA00022692"/>
    </source>
</evidence>
<evidence type="ECO:0000256" key="8">
    <source>
        <dbReference type="ARBA" id="ARBA00023136"/>
    </source>
</evidence>
<name>A0AA88QDL9_9TELE</name>
<evidence type="ECO:0000256" key="3">
    <source>
        <dbReference type="ARBA" id="ARBA00022448"/>
    </source>
</evidence>
<dbReference type="InterPro" id="IPR001901">
    <property type="entry name" value="Translocase_SecE/Sec61-g"/>
</dbReference>
<comment type="caution">
    <text evidence="9">The sequence shown here is derived from an EMBL/GenBank/DDBJ whole genome shotgun (WGS) entry which is preliminary data.</text>
</comment>
<keyword evidence="7" id="KW-0811">Translocation</keyword>
<dbReference type="GO" id="GO:0006605">
    <property type="term" value="P:protein targeting"/>
    <property type="evidence" value="ECO:0007669"/>
    <property type="project" value="InterPro"/>
</dbReference>
<organism evidence="9 10">
    <name type="scientific">Cirrhinus molitorella</name>
    <name type="common">mud carp</name>
    <dbReference type="NCBI Taxonomy" id="172907"/>
    <lineage>
        <taxon>Eukaryota</taxon>
        <taxon>Metazoa</taxon>
        <taxon>Chordata</taxon>
        <taxon>Craniata</taxon>
        <taxon>Vertebrata</taxon>
        <taxon>Euteleostomi</taxon>
        <taxon>Actinopterygii</taxon>
        <taxon>Neopterygii</taxon>
        <taxon>Teleostei</taxon>
        <taxon>Ostariophysi</taxon>
        <taxon>Cypriniformes</taxon>
        <taxon>Cyprinidae</taxon>
        <taxon>Labeoninae</taxon>
        <taxon>Labeonini</taxon>
        <taxon>Cirrhinus</taxon>
    </lineage>
</organism>